<dbReference type="EMBL" id="STGY01000039">
    <property type="protein sequence ID" value="THV41801.1"/>
    <property type="molecule type" value="Genomic_DNA"/>
</dbReference>
<sequence length="78" mass="8573">MNVNVDRSSVAAGDDFYPHAQTIDLPESSTIAEAIARRLPLSSGSSLKLCDYFRSTKENPNGRCLMFLLVEHPDSQTS</sequence>
<name>A0A4S8QDS5_9ACTN</name>
<dbReference type="RefSeq" id="WP_136534315.1">
    <property type="nucleotide sequence ID" value="NZ_STGY01000039.1"/>
</dbReference>
<evidence type="ECO:0000313" key="2">
    <source>
        <dbReference type="Proteomes" id="UP000308760"/>
    </source>
</evidence>
<dbReference type="Proteomes" id="UP000308760">
    <property type="component" value="Unassembled WGS sequence"/>
</dbReference>
<dbReference type="OrthoDB" id="2057603at2"/>
<evidence type="ECO:0000313" key="1">
    <source>
        <dbReference type="EMBL" id="THV41801.1"/>
    </source>
</evidence>
<gene>
    <name evidence="1" type="ORF">FAB82_09550</name>
</gene>
<reference evidence="2" key="1">
    <citation type="submission" date="2019-04" db="EMBL/GenBank/DDBJ databases">
        <title>Nocardioides xinjiangensis sp. nov.</title>
        <authorList>
            <person name="Liu S."/>
        </authorList>
    </citation>
    <scope>NUCLEOTIDE SEQUENCE [LARGE SCALE GENOMIC DNA]</scope>
    <source>
        <strain evidence="2">18</strain>
    </source>
</reference>
<reference evidence="1 2" key="2">
    <citation type="submission" date="2019-05" db="EMBL/GenBank/DDBJ databases">
        <title>Glycomyces buryatensis sp. nov.</title>
        <authorList>
            <person name="Nikitina E."/>
        </authorList>
    </citation>
    <scope>NUCLEOTIDE SEQUENCE [LARGE SCALE GENOMIC DNA]</scope>
    <source>
        <strain evidence="1 2">18</strain>
    </source>
</reference>
<accession>A0A4S8QDS5</accession>
<keyword evidence="2" id="KW-1185">Reference proteome</keyword>
<comment type="caution">
    <text evidence="1">The sequence shown here is derived from an EMBL/GenBank/DDBJ whole genome shotgun (WGS) entry which is preliminary data.</text>
</comment>
<organism evidence="1 2">
    <name type="scientific">Glycomyces buryatensis</name>
    <dbReference type="NCBI Taxonomy" id="2570927"/>
    <lineage>
        <taxon>Bacteria</taxon>
        <taxon>Bacillati</taxon>
        <taxon>Actinomycetota</taxon>
        <taxon>Actinomycetes</taxon>
        <taxon>Glycomycetales</taxon>
        <taxon>Glycomycetaceae</taxon>
        <taxon>Glycomyces</taxon>
    </lineage>
</organism>
<protein>
    <submittedName>
        <fullName evidence="1">Uncharacterized protein</fullName>
    </submittedName>
</protein>
<dbReference type="AlphaFoldDB" id="A0A4S8QDS5"/>
<proteinExistence type="predicted"/>